<dbReference type="InterPro" id="IPR004841">
    <property type="entry name" value="AA-permease/SLC12A_dom"/>
</dbReference>
<sequence length="563" mass="61810">MEKEPDYIVEPHGDDTPGDEHLGKYEAREGAKASEAKDIYGDIQTAEEYGYVSRGLKSRHIQFIALGGTIGTGLFLGIGRAFTQAGPLSVLLGYILTGLAVYALMSSLGEMSTWLPLPGAIPQFCARYADDALGFAVGWNNWYSYSLTLCAEISAASTVIQFWHGADNINVAAWISIIIVIVICLNIFAVAIYGEAEFIFASIKIITIVGLLLLAFILDLGGGPNRDRLGFRYWKHPGAMKPYIASGNTGRFLGLWSTLVNAAFSYGGVEMVAVAAGEAEDPRRNIPKAVRRVFWRILFFYVLGTLAIGVLVPYNDPSLLSAIANHEAGAAQSPWVIAIYRADIPVLPSIINAVILTSATSSANAFLYTGSRMLFALAQNKQAPRFLLRCSKSGVPYWCVIITASISALTYLSVGSGGSSTAFTWFQNLTTISTLFTWVSICIAYIMFHKALKAQGVDRDTLVFKSPFQPYLAWICLCFFSLVILFNGFDSIAGGFSTDAFLTDYLGVPIYFGLFLFWKLLKRTKWRNPAEADIYTGKAALDAVVWPTRVPRNIIERIWFWIA</sequence>
<evidence type="ECO:0000259" key="9">
    <source>
        <dbReference type="Pfam" id="PF00324"/>
    </source>
</evidence>
<evidence type="ECO:0000313" key="10">
    <source>
        <dbReference type="EMBL" id="KIM94831.1"/>
    </source>
</evidence>
<feature type="transmembrane region" description="Helical" evidence="8">
    <location>
        <begin position="171"/>
        <end position="192"/>
    </location>
</feature>
<feature type="transmembrane region" description="Helical" evidence="8">
    <location>
        <begin position="198"/>
        <end position="218"/>
    </location>
</feature>
<evidence type="ECO:0000256" key="1">
    <source>
        <dbReference type="ARBA" id="ARBA00004141"/>
    </source>
</evidence>
<dbReference type="PIRSF" id="PIRSF006060">
    <property type="entry name" value="AA_transporter"/>
    <property type="match status" value="1"/>
</dbReference>
<name>A0A0C3GX01_OIDMZ</name>
<feature type="transmembrane region" description="Helical" evidence="8">
    <location>
        <begin position="293"/>
        <end position="312"/>
    </location>
</feature>
<evidence type="ECO:0000256" key="3">
    <source>
        <dbReference type="ARBA" id="ARBA00022692"/>
    </source>
</evidence>
<dbReference type="PROSITE" id="PS00218">
    <property type="entry name" value="AMINO_ACID_PERMEASE_1"/>
    <property type="match status" value="1"/>
</dbReference>
<protein>
    <recommendedName>
        <fullName evidence="9">Amino acid permease/ SLC12A domain-containing protein</fullName>
    </recommendedName>
</protein>
<dbReference type="Gene3D" id="1.20.1740.10">
    <property type="entry name" value="Amino acid/polyamine transporter I"/>
    <property type="match status" value="1"/>
</dbReference>
<dbReference type="HOGENOM" id="CLU_007946_12_1_1"/>
<keyword evidence="3 8" id="KW-0812">Transmembrane</keyword>
<reference evidence="11" key="2">
    <citation type="submission" date="2015-01" db="EMBL/GenBank/DDBJ databases">
        <title>Evolutionary Origins and Diversification of the Mycorrhizal Mutualists.</title>
        <authorList>
            <consortium name="DOE Joint Genome Institute"/>
            <consortium name="Mycorrhizal Genomics Consortium"/>
            <person name="Kohler A."/>
            <person name="Kuo A."/>
            <person name="Nagy L.G."/>
            <person name="Floudas D."/>
            <person name="Copeland A."/>
            <person name="Barry K.W."/>
            <person name="Cichocki N."/>
            <person name="Veneault-Fourrey C."/>
            <person name="LaButti K."/>
            <person name="Lindquist E.A."/>
            <person name="Lipzen A."/>
            <person name="Lundell T."/>
            <person name="Morin E."/>
            <person name="Murat C."/>
            <person name="Riley R."/>
            <person name="Ohm R."/>
            <person name="Sun H."/>
            <person name="Tunlid A."/>
            <person name="Henrissat B."/>
            <person name="Grigoriev I.V."/>
            <person name="Hibbett D.S."/>
            <person name="Martin F."/>
        </authorList>
    </citation>
    <scope>NUCLEOTIDE SEQUENCE [LARGE SCALE GENOMIC DNA]</scope>
    <source>
        <strain evidence="11">Zn</strain>
    </source>
</reference>
<dbReference type="PANTHER" id="PTHR43341:SF39">
    <property type="entry name" value="AMINO ACID TRANSPORTER (EUROFUNG)-RELATED"/>
    <property type="match status" value="1"/>
</dbReference>
<feature type="transmembrane region" description="Helical" evidence="8">
    <location>
        <begin position="350"/>
        <end position="375"/>
    </location>
</feature>
<dbReference type="InterPro" id="IPR004840">
    <property type="entry name" value="Amino_acid_permease_CS"/>
</dbReference>
<keyword evidence="6 8" id="KW-0472">Membrane</keyword>
<evidence type="ECO:0000256" key="7">
    <source>
        <dbReference type="SAM" id="MobiDB-lite"/>
    </source>
</evidence>
<dbReference type="InterPro" id="IPR050524">
    <property type="entry name" value="APC_YAT"/>
</dbReference>
<evidence type="ECO:0000256" key="6">
    <source>
        <dbReference type="ARBA" id="ARBA00023136"/>
    </source>
</evidence>
<dbReference type="STRING" id="913774.A0A0C3GX01"/>
<keyword evidence="2" id="KW-0813">Transport</keyword>
<evidence type="ECO:0000256" key="4">
    <source>
        <dbReference type="ARBA" id="ARBA00022970"/>
    </source>
</evidence>
<keyword evidence="4" id="KW-0029">Amino-acid transport</keyword>
<feature type="transmembrane region" description="Helical" evidence="8">
    <location>
        <begin position="63"/>
        <end position="82"/>
    </location>
</feature>
<reference evidence="10 11" key="1">
    <citation type="submission" date="2014-04" db="EMBL/GenBank/DDBJ databases">
        <authorList>
            <consortium name="DOE Joint Genome Institute"/>
            <person name="Kuo A."/>
            <person name="Martino E."/>
            <person name="Perotto S."/>
            <person name="Kohler A."/>
            <person name="Nagy L.G."/>
            <person name="Floudas D."/>
            <person name="Copeland A."/>
            <person name="Barry K.W."/>
            <person name="Cichocki N."/>
            <person name="Veneault-Fourrey C."/>
            <person name="LaButti K."/>
            <person name="Lindquist E.A."/>
            <person name="Lipzen A."/>
            <person name="Lundell T."/>
            <person name="Morin E."/>
            <person name="Murat C."/>
            <person name="Sun H."/>
            <person name="Tunlid A."/>
            <person name="Henrissat B."/>
            <person name="Grigoriev I.V."/>
            <person name="Hibbett D.S."/>
            <person name="Martin F."/>
            <person name="Nordberg H.P."/>
            <person name="Cantor M.N."/>
            <person name="Hua S.X."/>
        </authorList>
    </citation>
    <scope>NUCLEOTIDE SEQUENCE [LARGE SCALE GENOMIC DNA]</scope>
    <source>
        <strain evidence="10 11">Zn</strain>
    </source>
</reference>
<feature type="transmembrane region" description="Helical" evidence="8">
    <location>
        <begin position="88"/>
        <end position="105"/>
    </location>
</feature>
<gene>
    <name evidence="10" type="ORF">OIDMADRAFT_183968</name>
</gene>
<dbReference type="Pfam" id="PF00324">
    <property type="entry name" value="AA_permease"/>
    <property type="match status" value="1"/>
</dbReference>
<feature type="transmembrane region" description="Helical" evidence="8">
    <location>
        <begin position="395"/>
        <end position="414"/>
    </location>
</feature>
<accession>A0A0C3GX01</accession>
<evidence type="ECO:0000313" key="11">
    <source>
        <dbReference type="Proteomes" id="UP000054321"/>
    </source>
</evidence>
<keyword evidence="5 8" id="KW-1133">Transmembrane helix</keyword>
<feature type="transmembrane region" description="Helical" evidence="8">
    <location>
        <begin position="426"/>
        <end position="448"/>
    </location>
</feature>
<evidence type="ECO:0000256" key="8">
    <source>
        <dbReference type="SAM" id="Phobius"/>
    </source>
</evidence>
<feature type="region of interest" description="Disordered" evidence="7">
    <location>
        <begin position="1"/>
        <end position="22"/>
    </location>
</feature>
<comment type="subcellular location">
    <subcellularLocation>
        <location evidence="1">Membrane</location>
        <topology evidence="1">Multi-pass membrane protein</topology>
    </subcellularLocation>
</comment>
<evidence type="ECO:0000256" key="5">
    <source>
        <dbReference type="ARBA" id="ARBA00022989"/>
    </source>
</evidence>
<organism evidence="10 11">
    <name type="scientific">Oidiodendron maius (strain Zn)</name>
    <dbReference type="NCBI Taxonomy" id="913774"/>
    <lineage>
        <taxon>Eukaryota</taxon>
        <taxon>Fungi</taxon>
        <taxon>Dikarya</taxon>
        <taxon>Ascomycota</taxon>
        <taxon>Pezizomycotina</taxon>
        <taxon>Leotiomycetes</taxon>
        <taxon>Leotiomycetes incertae sedis</taxon>
        <taxon>Myxotrichaceae</taxon>
        <taxon>Oidiodendron</taxon>
    </lineage>
</organism>
<evidence type="ECO:0000256" key="2">
    <source>
        <dbReference type="ARBA" id="ARBA00022448"/>
    </source>
</evidence>
<proteinExistence type="predicted"/>
<dbReference type="AlphaFoldDB" id="A0A0C3GX01"/>
<keyword evidence="11" id="KW-1185">Reference proteome</keyword>
<dbReference type="PANTHER" id="PTHR43341">
    <property type="entry name" value="AMINO ACID PERMEASE"/>
    <property type="match status" value="1"/>
</dbReference>
<dbReference type="FunFam" id="1.20.1740.10:FF:000006">
    <property type="entry name" value="General amino acid permease"/>
    <property type="match status" value="1"/>
</dbReference>
<dbReference type="GO" id="GO:0016020">
    <property type="term" value="C:membrane"/>
    <property type="evidence" value="ECO:0007669"/>
    <property type="project" value="UniProtKB-SubCell"/>
</dbReference>
<feature type="transmembrane region" description="Helical" evidence="8">
    <location>
        <begin position="468"/>
        <end position="489"/>
    </location>
</feature>
<dbReference type="Proteomes" id="UP000054321">
    <property type="component" value="Unassembled WGS sequence"/>
</dbReference>
<feature type="domain" description="Amino acid permease/ SLC12A" evidence="9">
    <location>
        <begin position="60"/>
        <end position="525"/>
    </location>
</feature>
<dbReference type="InParanoid" id="A0A0C3GX01"/>
<feature type="transmembrane region" description="Helical" evidence="8">
    <location>
        <begin position="501"/>
        <end position="521"/>
    </location>
</feature>
<dbReference type="OrthoDB" id="3900342at2759"/>
<dbReference type="EMBL" id="KN832888">
    <property type="protein sequence ID" value="KIM94831.1"/>
    <property type="molecule type" value="Genomic_DNA"/>
</dbReference>
<dbReference type="GO" id="GO:0015171">
    <property type="term" value="F:amino acid transmembrane transporter activity"/>
    <property type="evidence" value="ECO:0007669"/>
    <property type="project" value="TreeGrafter"/>
</dbReference>